<dbReference type="PANTHER" id="PTHR23150">
    <property type="entry name" value="SULFATASE MODIFYING FACTOR 1, 2"/>
    <property type="match status" value="1"/>
</dbReference>
<protein>
    <submittedName>
        <fullName evidence="3">SUMF1/EgtB/PvdO family nonheme iron enzyme</fullName>
    </submittedName>
</protein>
<name>A0ABT6FCD7_9BACT</name>
<organism evidence="3 4">
    <name type="scientific">Paludisphaera mucosa</name>
    <dbReference type="NCBI Taxonomy" id="3030827"/>
    <lineage>
        <taxon>Bacteria</taxon>
        <taxon>Pseudomonadati</taxon>
        <taxon>Planctomycetota</taxon>
        <taxon>Planctomycetia</taxon>
        <taxon>Isosphaerales</taxon>
        <taxon>Isosphaeraceae</taxon>
        <taxon>Paludisphaera</taxon>
    </lineage>
</organism>
<accession>A0ABT6FCD7</accession>
<evidence type="ECO:0000313" key="3">
    <source>
        <dbReference type="EMBL" id="MDG3005211.1"/>
    </source>
</evidence>
<proteinExistence type="predicted"/>
<dbReference type="Gene3D" id="3.90.1580.10">
    <property type="entry name" value="paralog of FGE (formylglycine-generating enzyme)"/>
    <property type="match status" value="1"/>
</dbReference>
<comment type="caution">
    <text evidence="3">The sequence shown here is derived from an EMBL/GenBank/DDBJ whole genome shotgun (WGS) entry which is preliminary data.</text>
</comment>
<dbReference type="RefSeq" id="WP_277861556.1">
    <property type="nucleotide sequence ID" value="NZ_JARRAG010000002.1"/>
</dbReference>
<dbReference type="SUPFAM" id="SSF56436">
    <property type="entry name" value="C-type lectin-like"/>
    <property type="match status" value="1"/>
</dbReference>
<feature type="region of interest" description="Disordered" evidence="1">
    <location>
        <begin position="59"/>
        <end position="78"/>
    </location>
</feature>
<evidence type="ECO:0000256" key="1">
    <source>
        <dbReference type="SAM" id="MobiDB-lite"/>
    </source>
</evidence>
<evidence type="ECO:0000259" key="2">
    <source>
        <dbReference type="Pfam" id="PF03781"/>
    </source>
</evidence>
<evidence type="ECO:0000313" key="4">
    <source>
        <dbReference type="Proteomes" id="UP001216907"/>
    </source>
</evidence>
<gene>
    <name evidence="3" type="ORF">PZE19_15590</name>
</gene>
<dbReference type="InterPro" id="IPR051043">
    <property type="entry name" value="Sulfatase_Mod_Factor_Kinase"/>
</dbReference>
<reference evidence="3 4" key="1">
    <citation type="submission" date="2023-03" db="EMBL/GenBank/DDBJ databases">
        <title>Paludisphaera mucosa sp. nov. a novel planctomycete from northern fen.</title>
        <authorList>
            <person name="Ivanova A."/>
        </authorList>
    </citation>
    <scope>NUCLEOTIDE SEQUENCE [LARGE SCALE GENOMIC DNA]</scope>
    <source>
        <strain evidence="3 4">Pla2</strain>
    </source>
</reference>
<keyword evidence="4" id="KW-1185">Reference proteome</keyword>
<dbReference type="PANTHER" id="PTHR23150:SF19">
    <property type="entry name" value="FORMYLGLYCINE-GENERATING ENZYME"/>
    <property type="match status" value="1"/>
</dbReference>
<dbReference type="InterPro" id="IPR005532">
    <property type="entry name" value="SUMF_dom"/>
</dbReference>
<sequence length="334" mass="36830">MDRREVIRRSVAIGLIVAASSAAVEAQEPSGRPHAGYTEAIPDSAVRFDMVAIPGGTFAIGSPSGEAGRGGDEGPRRSVTIRPFWMGRAEVTWDEYAEFRKGGNISNRTNAEALAKDADAVTRPTPPYPDETRGYGREGYPAIGVSHHAAMEYCHWLSKKTGKIYRLPTEAEWEYACRAGTNTIYFFGDDPKELARFAWFDDGANETPQPVGRKAANPWGLHDIVGNASEWCLDRYVAEAYARLPEDRPSVGPVILLKEAPHPHVARGGSWADPAAACRSASRRGSDATWNQMDPDGSIRWVWDADFVGFRVVRAVDEQEDLKGVRSLVTRRRR</sequence>
<feature type="domain" description="Sulfatase-modifying factor enzyme-like" evidence="2">
    <location>
        <begin position="49"/>
        <end position="314"/>
    </location>
</feature>
<dbReference type="Pfam" id="PF03781">
    <property type="entry name" value="FGE-sulfatase"/>
    <property type="match status" value="1"/>
</dbReference>
<dbReference type="Proteomes" id="UP001216907">
    <property type="component" value="Unassembled WGS sequence"/>
</dbReference>
<dbReference type="InterPro" id="IPR042095">
    <property type="entry name" value="SUMF_sf"/>
</dbReference>
<dbReference type="InterPro" id="IPR016187">
    <property type="entry name" value="CTDL_fold"/>
</dbReference>
<dbReference type="EMBL" id="JARRAG010000002">
    <property type="protein sequence ID" value="MDG3005211.1"/>
    <property type="molecule type" value="Genomic_DNA"/>
</dbReference>